<feature type="compositionally biased region" description="Low complexity" evidence="9">
    <location>
        <begin position="40"/>
        <end position="55"/>
    </location>
</feature>
<protein>
    <submittedName>
        <fullName evidence="10">Uncharacterized protein</fullName>
    </submittedName>
</protein>
<proteinExistence type="inferred from homology"/>
<evidence type="ECO:0000256" key="7">
    <source>
        <dbReference type="ARBA" id="ARBA00023163"/>
    </source>
</evidence>
<sequence>MASNNPAITARRVLSALDANASIGKSTPNLSGKPGQVVEKTSLSKPSSTQQPPSKRLQSPASSGLVGEKRRRADSVGSEDDETSERAQKRRGSVEPTEVLDVQVGSSSQATQEVVPLQGRKGHAELEIYSEPSTQTDTQAPAPDVSLTKSPREDDAVVDADSQNTVSTSSTIPNELVDPSSTRREAQSAQEAIVPGSPRTLSKDKFRKHAAAIKLRLGLASYKIRTNQLDVPLQRLQYRTMSSRFPPLPRLPPVSDVPRRRIPESSSFTVARVPDIQVQRPTLQNSSINSTPAYSPEKAEQGASPTTILPRQREALLNPPQLQRPSRTQTPEVSPSRDSINNVVSEGAVDGLLSLMGARR</sequence>
<evidence type="ECO:0000313" key="11">
    <source>
        <dbReference type="Proteomes" id="UP001629113"/>
    </source>
</evidence>
<evidence type="ECO:0000256" key="2">
    <source>
        <dbReference type="ARBA" id="ARBA00004496"/>
    </source>
</evidence>
<evidence type="ECO:0000256" key="4">
    <source>
        <dbReference type="ARBA" id="ARBA00022490"/>
    </source>
</evidence>
<feature type="compositionally biased region" description="Polar residues" evidence="9">
    <location>
        <begin position="320"/>
        <end position="344"/>
    </location>
</feature>
<evidence type="ECO:0000256" key="1">
    <source>
        <dbReference type="ARBA" id="ARBA00004123"/>
    </source>
</evidence>
<comment type="similarity">
    <text evidence="3">Belongs to the WHI5/NRM1 family.</text>
</comment>
<dbReference type="Proteomes" id="UP001629113">
    <property type="component" value="Unassembled WGS sequence"/>
</dbReference>
<keyword evidence="4" id="KW-0963">Cytoplasm</keyword>
<feature type="region of interest" description="Disordered" evidence="9">
    <location>
        <begin position="22"/>
        <end position="205"/>
    </location>
</feature>
<feature type="compositionally biased region" description="Polar residues" evidence="9">
    <location>
        <begin position="161"/>
        <end position="173"/>
    </location>
</feature>
<keyword evidence="8" id="KW-0539">Nucleus</keyword>
<evidence type="ECO:0000256" key="5">
    <source>
        <dbReference type="ARBA" id="ARBA00022491"/>
    </source>
</evidence>
<gene>
    <name evidence="10" type="ORF">PVAG01_01604</name>
</gene>
<comment type="subcellular location">
    <subcellularLocation>
        <location evidence="2">Cytoplasm</location>
    </subcellularLocation>
    <subcellularLocation>
        <location evidence="1">Nucleus</location>
    </subcellularLocation>
</comment>
<feature type="compositionally biased region" description="Polar residues" evidence="9">
    <location>
        <begin position="279"/>
        <end position="293"/>
    </location>
</feature>
<organism evidence="10 11">
    <name type="scientific">Phlyctema vagabunda</name>
    <dbReference type="NCBI Taxonomy" id="108571"/>
    <lineage>
        <taxon>Eukaryota</taxon>
        <taxon>Fungi</taxon>
        <taxon>Dikarya</taxon>
        <taxon>Ascomycota</taxon>
        <taxon>Pezizomycotina</taxon>
        <taxon>Leotiomycetes</taxon>
        <taxon>Helotiales</taxon>
        <taxon>Dermateaceae</taxon>
        <taxon>Phlyctema</taxon>
    </lineage>
</organism>
<accession>A0ABR4PXL1</accession>
<feature type="region of interest" description="Disordered" evidence="9">
    <location>
        <begin position="276"/>
        <end position="345"/>
    </location>
</feature>
<comment type="caution">
    <text evidence="10">The sequence shown here is derived from an EMBL/GenBank/DDBJ whole genome shotgun (WGS) entry which is preliminary data.</text>
</comment>
<evidence type="ECO:0000256" key="8">
    <source>
        <dbReference type="ARBA" id="ARBA00023242"/>
    </source>
</evidence>
<keyword evidence="11" id="KW-1185">Reference proteome</keyword>
<dbReference type="EMBL" id="JBFCZG010000001">
    <property type="protein sequence ID" value="KAL3428095.1"/>
    <property type="molecule type" value="Genomic_DNA"/>
</dbReference>
<dbReference type="InterPro" id="IPR013734">
    <property type="entry name" value="TF_Nrm1/Whi5"/>
</dbReference>
<evidence type="ECO:0000256" key="9">
    <source>
        <dbReference type="SAM" id="MobiDB-lite"/>
    </source>
</evidence>
<dbReference type="Pfam" id="PF08528">
    <property type="entry name" value="Whi5"/>
    <property type="match status" value="1"/>
</dbReference>
<keyword evidence="5" id="KW-0678">Repressor</keyword>
<keyword evidence="7" id="KW-0804">Transcription</keyword>
<evidence type="ECO:0000256" key="6">
    <source>
        <dbReference type="ARBA" id="ARBA00023015"/>
    </source>
</evidence>
<name>A0ABR4PXL1_9HELO</name>
<evidence type="ECO:0000256" key="3">
    <source>
        <dbReference type="ARBA" id="ARBA00006922"/>
    </source>
</evidence>
<evidence type="ECO:0000313" key="10">
    <source>
        <dbReference type="EMBL" id="KAL3428095.1"/>
    </source>
</evidence>
<keyword evidence="6" id="KW-0805">Transcription regulation</keyword>
<reference evidence="10 11" key="1">
    <citation type="submission" date="2024-06" db="EMBL/GenBank/DDBJ databases">
        <title>Complete genome of Phlyctema vagabunda strain 19-DSS-EL-015.</title>
        <authorList>
            <person name="Fiorenzani C."/>
        </authorList>
    </citation>
    <scope>NUCLEOTIDE SEQUENCE [LARGE SCALE GENOMIC DNA]</scope>
    <source>
        <strain evidence="10 11">19-DSS-EL-015</strain>
    </source>
</reference>